<proteinExistence type="predicted"/>
<dbReference type="InterPro" id="IPR052514">
    <property type="entry name" value="SAM-dependent_MTase"/>
</dbReference>
<evidence type="ECO:0000259" key="1">
    <source>
        <dbReference type="Pfam" id="PF05050"/>
    </source>
</evidence>
<keyword evidence="3" id="KW-1185">Reference proteome</keyword>
<dbReference type="NCBIfam" id="TIGR01444">
    <property type="entry name" value="fkbM_fam"/>
    <property type="match status" value="1"/>
</dbReference>
<dbReference type="InterPro" id="IPR029063">
    <property type="entry name" value="SAM-dependent_MTases_sf"/>
</dbReference>
<dbReference type="Proteomes" id="UP000229433">
    <property type="component" value="Unassembled WGS sequence"/>
</dbReference>
<protein>
    <recommendedName>
        <fullName evidence="1">Methyltransferase FkbM domain-containing protein</fullName>
    </recommendedName>
</protein>
<feature type="domain" description="Methyltransferase FkbM" evidence="1">
    <location>
        <begin position="77"/>
        <end position="215"/>
    </location>
</feature>
<name>A0A2G1VVN8_9FLAO</name>
<gene>
    <name evidence="2" type="ORF">CJ305_06070</name>
</gene>
<organism evidence="2 3">
    <name type="scientific">Leeuwenhoekiella nanhaiensis</name>
    <dbReference type="NCBI Taxonomy" id="1655491"/>
    <lineage>
        <taxon>Bacteria</taxon>
        <taxon>Pseudomonadati</taxon>
        <taxon>Bacteroidota</taxon>
        <taxon>Flavobacteriia</taxon>
        <taxon>Flavobacteriales</taxon>
        <taxon>Flavobacteriaceae</taxon>
        <taxon>Leeuwenhoekiella</taxon>
    </lineage>
</organism>
<evidence type="ECO:0000313" key="2">
    <source>
        <dbReference type="EMBL" id="PHQ30519.1"/>
    </source>
</evidence>
<dbReference type="PANTHER" id="PTHR34203">
    <property type="entry name" value="METHYLTRANSFERASE, FKBM FAMILY PROTEIN"/>
    <property type="match status" value="1"/>
</dbReference>
<dbReference type="InterPro" id="IPR006342">
    <property type="entry name" value="FkbM_mtfrase"/>
</dbReference>
<dbReference type="Gene3D" id="3.40.50.150">
    <property type="entry name" value="Vaccinia Virus protein VP39"/>
    <property type="match status" value="1"/>
</dbReference>
<dbReference type="AlphaFoldDB" id="A0A2G1VVN8"/>
<evidence type="ECO:0000313" key="3">
    <source>
        <dbReference type="Proteomes" id="UP000229433"/>
    </source>
</evidence>
<comment type="caution">
    <text evidence="2">The sequence shown here is derived from an EMBL/GenBank/DDBJ whole genome shotgun (WGS) entry which is preliminary data.</text>
</comment>
<dbReference type="OrthoDB" id="9812600at2"/>
<dbReference type="Pfam" id="PF05050">
    <property type="entry name" value="Methyltransf_21"/>
    <property type="match status" value="1"/>
</dbReference>
<dbReference type="RefSeq" id="WP_099645352.1">
    <property type="nucleotide sequence ID" value="NZ_KZ319288.1"/>
</dbReference>
<dbReference type="SUPFAM" id="SSF53335">
    <property type="entry name" value="S-adenosyl-L-methionine-dependent methyltransferases"/>
    <property type="match status" value="1"/>
</dbReference>
<sequence>MLKKLKYFIKRKKFEHRRKKFAPYTKGIIYNTENGIIAMSHEDMMIGKSLGRKGSWNSKEIDSLRKIVQPDDIIYFVGTHVGTLLIPIATHCKKVIGYEANPETFWFLKKNVVFNDLENVELFNLAVGDSKKKMCFIQNRMNTGGSKVKPIINDFRYKFDNPEEIEVDMIALDSHTKEFDLPAASGIVMDIEGAEYFALQGMKNTLESARFLYMEYVPHHLKNVSNIKNTELIDLVVPYFTIAVSQATGKEFGLTENRTDFISFLDYLDQNDKSDDFLFKKN</sequence>
<accession>A0A2G1VVN8</accession>
<dbReference type="EMBL" id="NQXA01000002">
    <property type="protein sequence ID" value="PHQ30519.1"/>
    <property type="molecule type" value="Genomic_DNA"/>
</dbReference>
<dbReference type="PANTHER" id="PTHR34203:SF15">
    <property type="entry name" value="SLL1173 PROTEIN"/>
    <property type="match status" value="1"/>
</dbReference>
<reference evidence="2 3" key="1">
    <citation type="submission" date="2017-08" db="EMBL/GenBank/DDBJ databases">
        <title>The whole genome shortgun sequences of strain Leeuwenhoekiella nanhaiensis G18 from the South China Sea.</title>
        <authorList>
            <person name="Liu Q."/>
        </authorList>
    </citation>
    <scope>NUCLEOTIDE SEQUENCE [LARGE SCALE GENOMIC DNA]</scope>
    <source>
        <strain evidence="2 3">G18</strain>
    </source>
</reference>